<accession>A0A0L0CP35</accession>
<protein>
    <recommendedName>
        <fullName evidence="5">Sulfatase N-terminal domain-containing protein</fullName>
    </recommendedName>
</protein>
<reference evidence="6 7" key="1">
    <citation type="journal article" date="2015" name="Nat. Commun.">
        <title>Lucilia cuprina genome unlocks parasitic fly biology to underpin future interventions.</title>
        <authorList>
            <person name="Anstead C.A."/>
            <person name="Korhonen P.K."/>
            <person name="Young N.D."/>
            <person name="Hall R.S."/>
            <person name="Jex A.R."/>
            <person name="Murali S.C."/>
            <person name="Hughes D.S."/>
            <person name="Lee S.F."/>
            <person name="Perry T."/>
            <person name="Stroehlein A.J."/>
            <person name="Ansell B.R."/>
            <person name="Breugelmans B."/>
            <person name="Hofmann A."/>
            <person name="Qu J."/>
            <person name="Dugan S."/>
            <person name="Lee S.L."/>
            <person name="Chao H."/>
            <person name="Dinh H."/>
            <person name="Han Y."/>
            <person name="Doddapaneni H.V."/>
            <person name="Worley K.C."/>
            <person name="Muzny D.M."/>
            <person name="Ioannidis P."/>
            <person name="Waterhouse R.M."/>
            <person name="Zdobnov E.M."/>
            <person name="James P.J."/>
            <person name="Bagnall N.H."/>
            <person name="Kotze A.C."/>
            <person name="Gibbs R.A."/>
            <person name="Richards S."/>
            <person name="Batterham P."/>
            <person name="Gasser R.B."/>
        </authorList>
    </citation>
    <scope>NUCLEOTIDE SEQUENCE [LARGE SCALE GENOMIC DNA]</scope>
    <source>
        <strain evidence="6 7">LS</strain>
        <tissue evidence="6">Full body</tissue>
    </source>
</reference>
<dbReference type="PANTHER" id="PTHR43108:SF8">
    <property type="entry name" value="SD21168P"/>
    <property type="match status" value="1"/>
</dbReference>
<evidence type="ECO:0000256" key="3">
    <source>
        <dbReference type="PIRSR" id="PIRSR036666-50"/>
    </source>
</evidence>
<feature type="chain" id="PRO_5005536382" description="Sulfatase N-terminal domain-containing protein" evidence="4">
    <location>
        <begin position="23"/>
        <end position="502"/>
    </location>
</feature>
<keyword evidence="4" id="KW-0732">Signal</keyword>
<dbReference type="Proteomes" id="UP000037069">
    <property type="component" value="Unassembled WGS sequence"/>
</dbReference>
<dbReference type="STRING" id="7375.A0A0L0CP35"/>
<dbReference type="SUPFAM" id="SSF53649">
    <property type="entry name" value="Alkaline phosphatase-like"/>
    <property type="match status" value="1"/>
</dbReference>
<comment type="similarity">
    <text evidence="2">Belongs to the sulfatase family.</text>
</comment>
<dbReference type="OMA" id="WCHGEHE"/>
<evidence type="ECO:0000259" key="5">
    <source>
        <dbReference type="Pfam" id="PF00884"/>
    </source>
</evidence>
<dbReference type="AlphaFoldDB" id="A0A0L0CP35"/>
<dbReference type="GO" id="GO:0005539">
    <property type="term" value="F:glycosaminoglycan binding"/>
    <property type="evidence" value="ECO:0007669"/>
    <property type="project" value="TreeGrafter"/>
</dbReference>
<organism evidence="6 7">
    <name type="scientific">Lucilia cuprina</name>
    <name type="common">Green bottle fly</name>
    <name type="synonym">Australian sheep blowfly</name>
    <dbReference type="NCBI Taxonomy" id="7375"/>
    <lineage>
        <taxon>Eukaryota</taxon>
        <taxon>Metazoa</taxon>
        <taxon>Ecdysozoa</taxon>
        <taxon>Arthropoda</taxon>
        <taxon>Hexapoda</taxon>
        <taxon>Insecta</taxon>
        <taxon>Pterygota</taxon>
        <taxon>Neoptera</taxon>
        <taxon>Endopterygota</taxon>
        <taxon>Diptera</taxon>
        <taxon>Brachycera</taxon>
        <taxon>Muscomorpha</taxon>
        <taxon>Oestroidea</taxon>
        <taxon>Calliphoridae</taxon>
        <taxon>Luciliinae</taxon>
        <taxon>Lucilia</taxon>
    </lineage>
</organism>
<feature type="domain" description="Sulfatase N-terminal" evidence="5">
    <location>
        <begin position="28"/>
        <end position="352"/>
    </location>
</feature>
<comment type="cofactor">
    <cofactor evidence="1">
        <name>Ca(2+)</name>
        <dbReference type="ChEBI" id="CHEBI:29108"/>
    </cofactor>
</comment>
<evidence type="ECO:0000256" key="1">
    <source>
        <dbReference type="ARBA" id="ARBA00001913"/>
    </source>
</evidence>
<dbReference type="CDD" id="cd16147">
    <property type="entry name" value="G6S"/>
    <property type="match status" value="1"/>
</dbReference>
<comment type="caution">
    <text evidence="6">The sequence shown here is derived from an EMBL/GenBank/DDBJ whole genome shotgun (WGS) entry which is preliminary data.</text>
</comment>
<dbReference type="InterPro" id="IPR000917">
    <property type="entry name" value="Sulfatase_N"/>
</dbReference>
<dbReference type="GO" id="GO:0030203">
    <property type="term" value="P:glycosaminoglycan metabolic process"/>
    <property type="evidence" value="ECO:0007669"/>
    <property type="project" value="InterPro"/>
</dbReference>
<dbReference type="Gene3D" id="3.40.720.10">
    <property type="entry name" value="Alkaline Phosphatase, subunit A"/>
    <property type="match status" value="1"/>
</dbReference>
<evidence type="ECO:0000256" key="4">
    <source>
        <dbReference type="SAM" id="SignalP"/>
    </source>
</evidence>
<dbReference type="GO" id="GO:0008449">
    <property type="term" value="F:N-acetylglucosamine-6-sulfatase activity"/>
    <property type="evidence" value="ECO:0007669"/>
    <property type="project" value="InterPro"/>
</dbReference>
<keyword evidence="7" id="KW-1185">Reference proteome</keyword>
<gene>
    <name evidence="6" type="ORF">FF38_06472</name>
</gene>
<evidence type="ECO:0000313" key="7">
    <source>
        <dbReference type="Proteomes" id="UP000037069"/>
    </source>
</evidence>
<dbReference type="OrthoDB" id="96314at2759"/>
<dbReference type="PANTHER" id="PTHR43108">
    <property type="entry name" value="N-ACETYLGLUCOSAMINE-6-SULFATASE FAMILY MEMBER"/>
    <property type="match status" value="1"/>
</dbReference>
<dbReference type="InterPro" id="IPR017850">
    <property type="entry name" value="Alkaline_phosphatase_core_sf"/>
</dbReference>
<proteinExistence type="inferred from homology"/>
<comment type="PTM">
    <text evidence="3">The conversion to 3-oxoalanine (also known as C-formylglycine, FGly), of a serine or cysteine residue in prokaryotes and of a cysteine residue in eukaryotes, is critical for catalytic activity.</text>
</comment>
<dbReference type="EMBL" id="JRES01000104">
    <property type="protein sequence ID" value="KNC34095.1"/>
    <property type="molecule type" value="Genomic_DNA"/>
</dbReference>
<feature type="modified residue" description="3-oxoalanine (Cys)" evidence="3">
    <location>
        <position position="72"/>
    </location>
</feature>
<dbReference type="Pfam" id="PF00884">
    <property type="entry name" value="Sulfatase"/>
    <property type="match status" value="1"/>
</dbReference>
<feature type="signal peptide" evidence="4">
    <location>
        <begin position="1"/>
        <end position="22"/>
    </location>
</feature>
<dbReference type="PIRSF" id="PIRSF036666">
    <property type="entry name" value="G6S"/>
    <property type="match status" value="1"/>
</dbReference>
<sequence>MYLRQSLVFCLLTNCLAQISAAFQGKLPNIVLILSDDQDVVLNGLTPMTNVKNFIGLKGATFENAFTTSPLCCPSRASLLSGQYVHNHRTFNNSLEGGCNGVHWLSQIEMETLAPTLKAAGYTNFFAGKYLNQYKGAEVPQGWHKFYGLHGNSRYYNYTLRENMKNISYSNVYLTDLLRSKVKSFINSQEDHTPFFAMVAPPAPHAPYTPAERHRNAFSGQGALRTPNFNVIDKDKHWLVSNTELIPNITLNLIDSFYQKRWESLLAVDELVADIVYTLEQKDILENTYIIYTSDNGYHMGQFAQPYDKRQPYETDIKIPLLIRGPTIPAKVKITAPIALIDIFPTILEWLGLPSNPHIDGQSINAFLANAPEYDAASDRFYRRSLLVQHFGEGNLNTYKPECPWSRTDLLAECTVEAACHCQDSWNNTYSCIRHFGYQTNRLYCEFQDNEGFVEAYEIDQDPYQMHNMVKDMLPIERALYSLALVNLTKCIGSSSCSDVIL</sequence>
<name>A0A0L0CP35_LUCCU</name>
<evidence type="ECO:0000256" key="2">
    <source>
        <dbReference type="ARBA" id="ARBA00008779"/>
    </source>
</evidence>
<dbReference type="InterPro" id="IPR012251">
    <property type="entry name" value="GlcNAc_6-SO4ase"/>
</dbReference>
<evidence type="ECO:0000313" key="6">
    <source>
        <dbReference type="EMBL" id="KNC34095.1"/>
    </source>
</evidence>